<dbReference type="AlphaFoldDB" id="K0TGU4"/>
<reference evidence="2 3" key="1">
    <citation type="journal article" date="2012" name="Genome Biol.">
        <title>Genome and low-iron response of an oceanic diatom adapted to chronic iron limitation.</title>
        <authorList>
            <person name="Lommer M."/>
            <person name="Specht M."/>
            <person name="Roy A.S."/>
            <person name="Kraemer L."/>
            <person name="Andreson R."/>
            <person name="Gutowska M.A."/>
            <person name="Wolf J."/>
            <person name="Bergner S.V."/>
            <person name="Schilhabel M.B."/>
            <person name="Klostermeier U.C."/>
            <person name="Beiko R.G."/>
            <person name="Rosenstiel P."/>
            <person name="Hippler M."/>
            <person name="Laroche J."/>
        </authorList>
    </citation>
    <scope>NUCLEOTIDE SEQUENCE [LARGE SCALE GENOMIC DNA]</scope>
    <source>
        <strain evidence="2 3">CCMP1005</strain>
    </source>
</reference>
<name>K0TGU4_THAOC</name>
<evidence type="ECO:0000313" key="3">
    <source>
        <dbReference type="Proteomes" id="UP000266841"/>
    </source>
</evidence>
<comment type="caution">
    <text evidence="2">The sequence shown here is derived from an EMBL/GenBank/DDBJ whole genome shotgun (WGS) entry which is preliminary data.</text>
</comment>
<organism evidence="2 3">
    <name type="scientific">Thalassiosira oceanica</name>
    <name type="common">Marine diatom</name>
    <dbReference type="NCBI Taxonomy" id="159749"/>
    <lineage>
        <taxon>Eukaryota</taxon>
        <taxon>Sar</taxon>
        <taxon>Stramenopiles</taxon>
        <taxon>Ochrophyta</taxon>
        <taxon>Bacillariophyta</taxon>
        <taxon>Coscinodiscophyceae</taxon>
        <taxon>Thalassiosirophycidae</taxon>
        <taxon>Thalassiosirales</taxon>
        <taxon>Thalassiosiraceae</taxon>
        <taxon>Thalassiosira</taxon>
    </lineage>
</organism>
<keyword evidence="3" id="KW-1185">Reference proteome</keyword>
<evidence type="ECO:0000256" key="1">
    <source>
        <dbReference type="SAM" id="MobiDB-lite"/>
    </source>
</evidence>
<feature type="compositionally biased region" description="Gly residues" evidence="1">
    <location>
        <begin position="90"/>
        <end position="99"/>
    </location>
</feature>
<evidence type="ECO:0000313" key="2">
    <source>
        <dbReference type="EMBL" id="EJK77988.1"/>
    </source>
</evidence>
<protein>
    <submittedName>
        <fullName evidence="2">Uncharacterized protein</fullName>
    </submittedName>
</protein>
<proteinExistence type="predicted"/>
<accession>K0TGU4</accession>
<feature type="non-terminal residue" evidence="2">
    <location>
        <position position="1"/>
    </location>
</feature>
<sequence length="99" mass="10112">TLRSEGDAARTALESSRRRAAEGLAALRGTSAEEAAAAASDELAGMADVETDLTEESQGGRSSKGGRTGRGAVAWMPVRAWPRVSRDRGAGGGLSGPDR</sequence>
<dbReference type="Proteomes" id="UP000266841">
    <property type="component" value="Unassembled WGS sequence"/>
</dbReference>
<gene>
    <name evidence="2" type="ORF">THAOC_00139</name>
</gene>
<dbReference type="EMBL" id="AGNL01000139">
    <property type="protein sequence ID" value="EJK77988.1"/>
    <property type="molecule type" value="Genomic_DNA"/>
</dbReference>
<feature type="region of interest" description="Disordered" evidence="1">
    <location>
        <begin position="51"/>
        <end position="99"/>
    </location>
</feature>